<organism evidence="3 4">
    <name type="scientific">Albimonas pacifica</name>
    <dbReference type="NCBI Taxonomy" id="1114924"/>
    <lineage>
        <taxon>Bacteria</taxon>
        <taxon>Pseudomonadati</taxon>
        <taxon>Pseudomonadota</taxon>
        <taxon>Alphaproteobacteria</taxon>
        <taxon>Rhodobacterales</taxon>
        <taxon>Paracoccaceae</taxon>
        <taxon>Albimonas</taxon>
    </lineage>
</organism>
<dbReference type="PROSITE" id="PS00383">
    <property type="entry name" value="TYR_PHOSPHATASE_1"/>
    <property type="match status" value="1"/>
</dbReference>
<dbReference type="RefSeq" id="WP_092862220.1">
    <property type="nucleotide sequence ID" value="NZ_FOQH01000008.1"/>
</dbReference>
<evidence type="ECO:0000313" key="4">
    <source>
        <dbReference type="Proteomes" id="UP000199377"/>
    </source>
</evidence>
<name>A0A1I3KAS6_9RHOB</name>
<dbReference type="AlphaFoldDB" id="A0A1I3KAS6"/>
<dbReference type="Proteomes" id="UP000199377">
    <property type="component" value="Unassembled WGS sequence"/>
</dbReference>
<sequence>MTDPRLIPIAGSHNIRDLGGWPTPHGETAFRRALRADSLHRLDAAGIAALRELGLTLIVDLRRAEELAEAPNPFAEGVEGVEYRHVSLFEDLDPTRMPEIDEEEPLLGLYFLALDQRGPVFVEILRLIARAEDGAALFHCAAGKDRTGMIAAFLLLLAGAEPEVVVSDYAATRPRLPSLLAALEADARARGRELNAAYLDADPEMMRALLMHLDRRHGGAEAYLRRHGMSEAELDALRARLRPAPARAPA</sequence>
<proteinExistence type="inferred from homology"/>
<dbReference type="SUPFAM" id="SSF52799">
    <property type="entry name" value="(Phosphotyrosine protein) phosphatases II"/>
    <property type="match status" value="1"/>
</dbReference>
<dbReference type="PROSITE" id="PS50056">
    <property type="entry name" value="TYR_PHOSPHATASE_2"/>
    <property type="match status" value="1"/>
</dbReference>
<dbReference type="InterPro" id="IPR026893">
    <property type="entry name" value="Tyr/Ser_Pase_IphP-type"/>
</dbReference>
<accession>A0A1I3KAS6</accession>
<evidence type="ECO:0000259" key="2">
    <source>
        <dbReference type="PROSITE" id="PS50056"/>
    </source>
</evidence>
<dbReference type="Pfam" id="PF13350">
    <property type="entry name" value="Y_phosphatase3"/>
    <property type="match status" value="1"/>
</dbReference>
<dbReference type="PANTHER" id="PTHR31126:SF1">
    <property type="entry name" value="TYROSINE SPECIFIC PROTEIN PHOSPHATASES DOMAIN-CONTAINING PROTEIN"/>
    <property type="match status" value="1"/>
</dbReference>
<dbReference type="OrthoDB" id="1188001at2"/>
<dbReference type="InterPro" id="IPR000387">
    <property type="entry name" value="Tyr_Pase_dom"/>
</dbReference>
<dbReference type="GO" id="GO:0004721">
    <property type="term" value="F:phosphoprotein phosphatase activity"/>
    <property type="evidence" value="ECO:0007669"/>
    <property type="project" value="InterPro"/>
</dbReference>
<protein>
    <submittedName>
        <fullName evidence="3">Protein-tyrosine phosphatase</fullName>
    </submittedName>
</protein>
<keyword evidence="4" id="KW-1185">Reference proteome</keyword>
<dbReference type="STRING" id="1114924.SAMN05216258_108370"/>
<evidence type="ECO:0000256" key="1">
    <source>
        <dbReference type="ARBA" id="ARBA00009580"/>
    </source>
</evidence>
<dbReference type="PANTHER" id="PTHR31126">
    <property type="entry name" value="TYROSINE-PROTEIN PHOSPHATASE"/>
    <property type="match status" value="1"/>
</dbReference>
<gene>
    <name evidence="3" type="ORF">SAMN05216258_108370</name>
</gene>
<reference evidence="3 4" key="1">
    <citation type="submission" date="2016-10" db="EMBL/GenBank/DDBJ databases">
        <authorList>
            <person name="de Groot N.N."/>
        </authorList>
    </citation>
    <scope>NUCLEOTIDE SEQUENCE [LARGE SCALE GENOMIC DNA]</scope>
    <source>
        <strain evidence="3 4">CGMCC 1.11030</strain>
    </source>
</reference>
<dbReference type="InterPro" id="IPR016130">
    <property type="entry name" value="Tyr_Pase_AS"/>
</dbReference>
<dbReference type="Gene3D" id="3.90.190.10">
    <property type="entry name" value="Protein tyrosine phosphatase superfamily"/>
    <property type="match status" value="1"/>
</dbReference>
<dbReference type="EMBL" id="FOQH01000008">
    <property type="protein sequence ID" value="SFI69583.1"/>
    <property type="molecule type" value="Genomic_DNA"/>
</dbReference>
<comment type="similarity">
    <text evidence="1">Belongs to the protein-tyrosine phosphatase family.</text>
</comment>
<feature type="domain" description="Tyrosine specific protein phosphatases" evidence="2">
    <location>
        <begin position="119"/>
        <end position="176"/>
    </location>
</feature>
<dbReference type="InterPro" id="IPR029021">
    <property type="entry name" value="Prot-tyrosine_phosphatase-like"/>
</dbReference>
<evidence type="ECO:0000313" key="3">
    <source>
        <dbReference type="EMBL" id="SFI69583.1"/>
    </source>
</evidence>